<dbReference type="NCBIfam" id="TIGR02625">
    <property type="entry name" value="YiiL_rotase"/>
    <property type="match status" value="1"/>
</dbReference>
<evidence type="ECO:0000256" key="5">
    <source>
        <dbReference type="NCBIfam" id="TIGR02625"/>
    </source>
</evidence>
<reference evidence="6 7" key="1">
    <citation type="submission" date="2018-10" db="EMBL/GenBank/DDBJ databases">
        <title>Sinomicrobium pectinilyticum sp. nov., a pectinase-producing bacterium isolated from alkaline and saline soil, and emended description of the genus Sinomicrobium.</title>
        <authorList>
            <person name="Cheng B."/>
            <person name="Li C."/>
            <person name="Lai Q."/>
            <person name="Du M."/>
            <person name="Shao Z."/>
            <person name="Xu P."/>
            <person name="Yang C."/>
        </authorList>
    </citation>
    <scope>NUCLEOTIDE SEQUENCE [LARGE SCALE GENOMIC DNA]</scope>
    <source>
        <strain evidence="6 7">5DNS001</strain>
    </source>
</reference>
<evidence type="ECO:0000256" key="1">
    <source>
        <dbReference type="ARBA" id="ARBA00022490"/>
    </source>
</evidence>
<evidence type="ECO:0000256" key="2">
    <source>
        <dbReference type="ARBA" id="ARBA00023235"/>
    </source>
</evidence>
<dbReference type="GO" id="GO:0005737">
    <property type="term" value="C:cytoplasm"/>
    <property type="evidence" value="ECO:0007669"/>
    <property type="project" value="InterPro"/>
</dbReference>
<dbReference type="GO" id="GO:0019301">
    <property type="term" value="P:rhamnose catabolic process"/>
    <property type="evidence" value="ECO:0007669"/>
    <property type="project" value="UniProtKB-UniRule"/>
</dbReference>
<dbReference type="EC" id="5.1.3.32" evidence="5"/>
<keyword evidence="1" id="KW-0963">Cytoplasm</keyword>
<dbReference type="RefSeq" id="WP_123217715.1">
    <property type="nucleotide sequence ID" value="NZ_RJTM01000136.1"/>
</dbReference>
<dbReference type="Proteomes" id="UP000267469">
    <property type="component" value="Unassembled WGS sequence"/>
</dbReference>
<dbReference type="InterPro" id="IPR013448">
    <property type="entry name" value="L-rhamnose_mutarotase"/>
</dbReference>
<dbReference type="PANTHER" id="PTHR34389">
    <property type="entry name" value="L-RHAMNOSE MUTAROTASE"/>
    <property type="match status" value="1"/>
</dbReference>
<evidence type="ECO:0000313" key="7">
    <source>
        <dbReference type="Proteomes" id="UP000267469"/>
    </source>
</evidence>
<dbReference type="GO" id="GO:0062192">
    <property type="term" value="F:L-rhamnose mutarotase activity"/>
    <property type="evidence" value="ECO:0007669"/>
    <property type="project" value="UniProtKB-UniRule"/>
</dbReference>
<dbReference type="Gene3D" id="3.30.70.100">
    <property type="match status" value="1"/>
</dbReference>
<protein>
    <recommendedName>
        <fullName evidence="5">L-rhamnose mutarotase</fullName>
        <ecNumber evidence="5">5.1.3.32</ecNumber>
    </recommendedName>
</protein>
<organism evidence="6 7">
    <name type="scientific">Sinomicrobium pectinilyticum</name>
    <dbReference type="NCBI Taxonomy" id="1084421"/>
    <lineage>
        <taxon>Bacteria</taxon>
        <taxon>Pseudomonadati</taxon>
        <taxon>Bacteroidota</taxon>
        <taxon>Flavobacteriia</taxon>
        <taxon>Flavobacteriales</taxon>
        <taxon>Flavobacteriaceae</taxon>
        <taxon>Sinomicrobium</taxon>
    </lineage>
</organism>
<proteinExistence type="inferred from homology"/>
<dbReference type="OrthoDB" id="9799608at2"/>
<keyword evidence="3" id="KW-0119">Carbohydrate metabolism</keyword>
<sequence>MKTIAFKMYLKKGQQHEYRKRHDEIWPELHSLLTDSGIREYHIFLDEESDILFALMKVADNHTVDSLPDHPLMRKWWDFMADIMETRKDNAPVTKDLELMFAMP</sequence>
<evidence type="ECO:0000256" key="3">
    <source>
        <dbReference type="ARBA" id="ARBA00023277"/>
    </source>
</evidence>
<name>A0A3N0DRJ9_SINP1</name>
<dbReference type="HAMAP" id="MF_01663">
    <property type="entry name" value="L_rham_rotase"/>
    <property type="match status" value="1"/>
</dbReference>
<gene>
    <name evidence="6" type="primary">rhaM</name>
    <name evidence="6" type="ORF">ED312_19540</name>
</gene>
<evidence type="ECO:0000313" key="6">
    <source>
        <dbReference type="EMBL" id="RNL78131.1"/>
    </source>
</evidence>
<dbReference type="EMBL" id="RJTM01000136">
    <property type="protein sequence ID" value="RNL78131.1"/>
    <property type="molecule type" value="Genomic_DNA"/>
</dbReference>
<dbReference type="PANTHER" id="PTHR34389:SF2">
    <property type="entry name" value="L-RHAMNOSE MUTAROTASE"/>
    <property type="match status" value="1"/>
</dbReference>
<keyword evidence="2 6" id="KW-0413">Isomerase</keyword>
<dbReference type="AlphaFoldDB" id="A0A3N0DRJ9"/>
<keyword evidence="4" id="KW-0684">Rhamnose metabolism</keyword>
<dbReference type="SUPFAM" id="SSF54909">
    <property type="entry name" value="Dimeric alpha+beta barrel"/>
    <property type="match status" value="1"/>
</dbReference>
<keyword evidence="7" id="KW-1185">Reference proteome</keyword>
<comment type="caution">
    <text evidence="6">The sequence shown here is derived from an EMBL/GenBank/DDBJ whole genome shotgun (WGS) entry which is preliminary data.</text>
</comment>
<dbReference type="Pfam" id="PF05336">
    <property type="entry name" value="rhaM"/>
    <property type="match status" value="1"/>
</dbReference>
<dbReference type="InterPro" id="IPR008000">
    <property type="entry name" value="Rham/fucose_mutarotase"/>
</dbReference>
<evidence type="ECO:0000256" key="4">
    <source>
        <dbReference type="ARBA" id="ARBA00023308"/>
    </source>
</evidence>
<accession>A0A3N0DRJ9</accession>
<dbReference type="InterPro" id="IPR011008">
    <property type="entry name" value="Dimeric_a/b-barrel"/>
</dbReference>